<reference evidence="3" key="2">
    <citation type="submission" date="2020-10" db="UniProtKB">
        <authorList>
            <consortium name="WormBaseParasite"/>
        </authorList>
    </citation>
    <scope>IDENTIFICATION</scope>
</reference>
<evidence type="ECO:0000256" key="1">
    <source>
        <dbReference type="SAM" id="SignalP"/>
    </source>
</evidence>
<reference evidence="2" key="1">
    <citation type="journal article" date="2013" name="Genetics">
        <title>The draft genome and transcriptome of Panagrellus redivivus are shaped by the harsh demands of a free-living lifestyle.</title>
        <authorList>
            <person name="Srinivasan J."/>
            <person name="Dillman A.R."/>
            <person name="Macchietto M.G."/>
            <person name="Heikkinen L."/>
            <person name="Lakso M."/>
            <person name="Fracchia K.M."/>
            <person name="Antoshechkin I."/>
            <person name="Mortazavi A."/>
            <person name="Wong G."/>
            <person name="Sternberg P.W."/>
        </authorList>
    </citation>
    <scope>NUCLEOTIDE SEQUENCE [LARGE SCALE GENOMIC DNA]</scope>
    <source>
        <strain evidence="2">MT8872</strain>
    </source>
</reference>
<organism evidence="2 3">
    <name type="scientific">Panagrellus redivivus</name>
    <name type="common">Microworm</name>
    <dbReference type="NCBI Taxonomy" id="6233"/>
    <lineage>
        <taxon>Eukaryota</taxon>
        <taxon>Metazoa</taxon>
        <taxon>Ecdysozoa</taxon>
        <taxon>Nematoda</taxon>
        <taxon>Chromadorea</taxon>
        <taxon>Rhabditida</taxon>
        <taxon>Tylenchina</taxon>
        <taxon>Panagrolaimomorpha</taxon>
        <taxon>Panagrolaimoidea</taxon>
        <taxon>Panagrolaimidae</taxon>
        <taxon>Panagrellus</taxon>
    </lineage>
</organism>
<evidence type="ECO:0000313" key="3">
    <source>
        <dbReference type="WBParaSite" id="Pan_g7401.t1"/>
    </source>
</evidence>
<dbReference type="WBParaSite" id="Pan_g7401.t1">
    <property type="protein sequence ID" value="Pan_g7401.t1"/>
    <property type="gene ID" value="Pan_g7401"/>
</dbReference>
<accession>A0A7E5A0J4</accession>
<feature type="signal peptide" evidence="1">
    <location>
        <begin position="1"/>
        <end position="23"/>
    </location>
</feature>
<keyword evidence="2" id="KW-1185">Reference proteome</keyword>
<protein>
    <submittedName>
        <fullName evidence="3">Protein quiver</fullName>
    </submittedName>
</protein>
<proteinExistence type="predicted"/>
<dbReference type="AlphaFoldDB" id="A0A7E5A0J4"/>
<name>A0A7E5A0J4_PANRE</name>
<evidence type="ECO:0000313" key="2">
    <source>
        <dbReference type="Proteomes" id="UP000492821"/>
    </source>
</evidence>
<sequence>MRHLWNVFALLTFLILCSRTVFGVRCYKNAIDDEIDGCYYCGVHQLTTVAVNFTSVTIFHNCVMTVQNPYNLDYLNKKINRSRVDGYETILLCDTNLCNLDVLHAPGGNACRGGLNFGLAIILICFYLRSYVLT</sequence>
<dbReference type="Proteomes" id="UP000492821">
    <property type="component" value="Unassembled WGS sequence"/>
</dbReference>
<keyword evidence="1" id="KW-0732">Signal</keyword>
<feature type="chain" id="PRO_5028850140" evidence="1">
    <location>
        <begin position="24"/>
        <end position="134"/>
    </location>
</feature>